<dbReference type="RefSeq" id="WP_309970214.1">
    <property type="nucleotide sequence ID" value="NZ_JAVDWH010000001.1"/>
</dbReference>
<accession>A0ABU1UPM0</accession>
<dbReference type="PROSITE" id="PS51257">
    <property type="entry name" value="PROKAR_LIPOPROTEIN"/>
    <property type="match status" value="1"/>
</dbReference>
<name>A0ABU1UPM0_9ACTN</name>
<organism evidence="2 3">
    <name type="scientific">Aeromicrobium panaciterrae</name>
    <dbReference type="NCBI Taxonomy" id="363861"/>
    <lineage>
        <taxon>Bacteria</taxon>
        <taxon>Bacillati</taxon>
        <taxon>Actinomycetota</taxon>
        <taxon>Actinomycetes</taxon>
        <taxon>Propionibacteriales</taxon>
        <taxon>Nocardioidaceae</taxon>
        <taxon>Aeromicrobium</taxon>
    </lineage>
</organism>
<keyword evidence="3" id="KW-1185">Reference proteome</keyword>
<reference evidence="2 3" key="1">
    <citation type="submission" date="2023-07" db="EMBL/GenBank/DDBJ databases">
        <title>Sorghum-associated microbial communities from plants grown in Nebraska, USA.</title>
        <authorList>
            <person name="Schachtman D."/>
        </authorList>
    </citation>
    <scope>NUCLEOTIDE SEQUENCE [LARGE SCALE GENOMIC DNA]</scope>
    <source>
        <strain evidence="2 3">BE248</strain>
    </source>
</reference>
<sequence length="197" mass="19843">MRSSLAGAAALILVLAGCGGSDEPTASETTSTPSATAATTTAPPEAAEFVVRPGSIGGVSVGITKEQAVATGMFDADVKGVAGCTFELQWKKQYDGVDVLTDEDGTITSLGVREGGPKTSAGVGVGSTLAEIQAAYPEVSEPAELGFGQAGVIHTLGDDHIGFLFGDTTVDSVRPVSKVTFMEVTSGNAPELMRSGC</sequence>
<evidence type="ECO:0000313" key="3">
    <source>
        <dbReference type="Proteomes" id="UP001257739"/>
    </source>
</evidence>
<dbReference type="EMBL" id="JAVDWH010000001">
    <property type="protein sequence ID" value="MDR7087129.1"/>
    <property type="molecule type" value="Genomic_DNA"/>
</dbReference>
<evidence type="ECO:0000313" key="2">
    <source>
        <dbReference type="EMBL" id="MDR7087129.1"/>
    </source>
</evidence>
<evidence type="ECO:0008006" key="4">
    <source>
        <dbReference type="Google" id="ProtNLM"/>
    </source>
</evidence>
<protein>
    <recommendedName>
        <fullName evidence="4">ABC transporter substrate-binding protein</fullName>
    </recommendedName>
</protein>
<feature type="compositionally biased region" description="Low complexity" evidence="1">
    <location>
        <begin position="23"/>
        <end position="44"/>
    </location>
</feature>
<dbReference type="Proteomes" id="UP001257739">
    <property type="component" value="Unassembled WGS sequence"/>
</dbReference>
<feature type="region of interest" description="Disordered" evidence="1">
    <location>
        <begin position="22"/>
        <end position="44"/>
    </location>
</feature>
<evidence type="ECO:0000256" key="1">
    <source>
        <dbReference type="SAM" id="MobiDB-lite"/>
    </source>
</evidence>
<gene>
    <name evidence="2" type="ORF">J2X11_001968</name>
</gene>
<comment type="caution">
    <text evidence="2">The sequence shown here is derived from an EMBL/GenBank/DDBJ whole genome shotgun (WGS) entry which is preliminary data.</text>
</comment>
<proteinExistence type="predicted"/>